<evidence type="ECO:0000313" key="1">
    <source>
        <dbReference type="EMBL" id="LAA48292.1"/>
    </source>
</evidence>
<reference evidence="1" key="2">
    <citation type="submission" date="2017-11" db="EMBL/GenBank/DDBJ databases">
        <title>Coralsnake Venomics: Analyses of Venom Gland Transcriptomes and Proteomes of Six Brazilian Taxa.</title>
        <authorList>
            <person name="Aird S.D."/>
            <person name="Jorge da Silva N."/>
            <person name="Qiu L."/>
            <person name="Villar-Briones A."/>
            <person name="Aparecida-Saddi V."/>
            <person name="Campos-Telles M.P."/>
            <person name="Grau M."/>
            <person name="Mikheyev A.S."/>
        </authorList>
    </citation>
    <scope>NUCLEOTIDE SEQUENCE</scope>
    <source>
        <tissue evidence="1">Venom_gland</tissue>
    </source>
</reference>
<dbReference type="EMBL" id="IACJ01077634">
    <property type="protein sequence ID" value="LAA48292.1"/>
    <property type="molecule type" value="Transcribed_RNA"/>
</dbReference>
<proteinExistence type="predicted"/>
<name>A0A2D4FLC3_MICCO</name>
<organism evidence="1">
    <name type="scientific">Micrurus corallinus</name>
    <name type="common">Brazilian coral snake</name>
    <dbReference type="NCBI Taxonomy" id="54390"/>
    <lineage>
        <taxon>Eukaryota</taxon>
        <taxon>Metazoa</taxon>
        <taxon>Chordata</taxon>
        <taxon>Craniata</taxon>
        <taxon>Vertebrata</taxon>
        <taxon>Euteleostomi</taxon>
        <taxon>Lepidosauria</taxon>
        <taxon>Squamata</taxon>
        <taxon>Bifurcata</taxon>
        <taxon>Unidentata</taxon>
        <taxon>Episquamata</taxon>
        <taxon>Toxicofera</taxon>
        <taxon>Serpentes</taxon>
        <taxon>Colubroidea</taxon>
        <taxon>Elapidae</taxon>
        <taxon>Elapinae</taxon>
        <taxon>Micrurus</taxon>
    </lineage>
</organism>
<protein>
    <submittedName>
        <fullName evidence="1">Uncharacterized protein</fullName>
    </submittedName>
</protein>
<reference evidence="1" key="1">
    <citation type="submission" date="2017-07" db="EMBL/GenBank/DDBJ databases">
        <authorList>
            <person name="Mikheyev A."/>
            <person name="Grau M."/>
        </authorList>
    </citation>
    <scope>NUCLEOTIDE SEQUENCE</scope>
    <source>
        <tissue evidence="1">Venom_gland</tissue>
    </source>
</reference>
<sequence>MQLEAVQTNICVVIRSTQEYGSLQEAPQGLLSQSADSTIIQIVFNAPILGRDHSVPCLPLGILQEPAKPLAGSPLSVKALLEMVKTSLSIKLRQVDLQALSYYSVLDENISRTEMQGKKTQL</sequence>
<accession>A0A2D4FLC3</accession>
<dbReference type="AlphaFoldDB" id="A0A2D4FLC3"/>